<name>A0A1X6N1W2_9APHY</name>
<dbReference type="InterPro" id="IPR054208">
    <property type="entry name" value="DUF6914"/>
</dbReference>
<sequence>MAAAGVLNQAHFICPACITPRALFGPPEAFRTGAPVLGELPLVLGMSAGCDRGVPFAPLSNAEAGAGDAQEWRDMMRAAAEQVVFARETDGDEPVPRGLVGSSQREGMRLSALIDGFSPHLRRPSVIMKSILQALGVDKDCKIAVVQYRRDVFGVGREEELHWSIVLQTESKVNSKSRFPCFQVFDRTFNDERGKQWELHDRDVSLAKTRKCLGGVYIGVVKESQIALLREVVHSNPPTDRSAEWNCRDWVMEVIELFILKGWVGASIHSQSVLLPSLRRASLATETLFSESSSALPVIVDLA</sequence>
<dbReference type="Pfam" id="PF21858">
    <property type="entry name" value="DUF6914"/>
    <property type="match status" value="1"/>
</dbReference>
<evidence type="ECO:0000313" key="1">
    <source>
        <dbReference type="EMBL" id="OSX62462.1"/>
    </source>
</evidence>
<accession>A0A1X6N1W2</accession>
<dbReference type="OrthoDB" id="3175502at2759"/>
<protein>
    <submittedName>
        <fullName evidence="1">Uncharacterized protein</fullName>
    </submittedName>
</protein>
<dbReference type="RefSeq" id="XP_024339256.1">
    <property type="nucleotide sequence ID" value="XM_024482717.1"/>
</dbReference>
<evidence type="ECO:0000313" key="2">
    <source>
        <dbReference type="Proteomes" id="UP000194127"/>
    </source>
</evidence>
<dbReference type="AlphaFoldDB" id="A0A1X6N1W2"/>
<dbReference type="GeneID" id="36327666"/>
<keyword evidence="2" id="KW-1185">Reference proteome</keyword>
<organism evidence="1 2">
    <name type="scientific">Postia placenta MAD-698-R-SB12</name>
    <dbReference type="NCBI Taxonomy" id="670580"/>
    <lineage>
        <taxon>Eukaryota</taxon>
        <taxon>Fungi</taxon>
        <taxon>Dikarya</taxon>
        <taxon>Basidiomycota</taxon>
        <taxon>Agaricomycotina</taxon>
        <taxon>Agaricomycetes</taxon>
        <taxon>Polyporales</taxon>
        <taxon>Adustoporiaceae</taxon>
        <taxon>Rhodonia</taxon>
    </lineage>
</organism>
<proteinExistence type="predicted"/>
<reference evidence="1 2" key="1">
    <citation type="submission" date="2017-04" db="EMBL/GenBank/DDBJ databases">
        <title>Genome Sequence of the Model Brown-Rot Fungus Postia placenta SB12.</title>
        <authorList>
            <consortium name="DOE Joint Genome Institute"/>
            <person name="Gaskell J."/>
            <person name="Kersten P."/>
            <person name="Larrondo L.F."/>
            <person name="Canessa P."/>
            <person name="Martinez D."/>
            <person name="Hibbett D."/>
            <person name="Schmoll M."/>
            <person name="Kubicek C.P."/>
            <person name="Martinez A.T."/>
            <person name="Yadav J."/>
            <person name="Master E."/>
            <person name="Magnuson J.K."/>
            <person name="James T."/>
            <person name="Yaver D."/>
            <person name="Berka R."/>
            <person name="Labutti K."/>
            <person name="Lipzen A."/>
            <person name="Aerts A."/>
            <person name="Barry K."/>
            <person name="Henrissat B."/>
            <person name="Blanchette R."/>
            <person name="Grigoriev I."/>
            <person name="Cullen D."/>
        </authorList>
    </citation>
    <scope>NUCLEOTIDE SEQUENCE [LARGE SCALE GENOMIC DNA]</scope>
    <source>
        <strain evidence="1 2">MAD-698-R-SB12</strain>
    </source>
</reference>
<dbReference type="EMBL" id="KZ110597">
    <property type="protein sequence ID" value="OSX62462.1"/>
    <property type="molecule type" value="Genomic_DNA"/>
</dbReference>
<gene>
    <name evidence="1" type="ORF">POSPLADRAFT_1074526</name>
</gene>
<dbReference type="Proteomes" id="UP000194127">
    <property type="component" value="Unassembled WGS sequence"/>
</dbReference>